<keyword evidence="3" id="KW-0862">Zinc</keyword>
<dbReference type="InterPro" id="IPR018957">
    <property type="entry name" value="Znf_C3HC4_RING-type"/>
</dbReference>
<evidence type="ECO:0000256" key="3">
    <source>
        <dbReference type="ARBA" id="ARBA00022833"/>
    </source>
</evidence>
<dbReference type="AlphaFoldDB" id="A0A151T3T7"/>
<evidence type="ECO:0000313" key="8">
    <source>
        <dbReference type="Proteomes" id="UP000075243"/>
    </source>
</evidence>
<dbReference type="Gramene" id="C.cajan_15745.t">
    <property type="protein sequence ID" value="C.cajan_15745.t"/>
    <property type="gene ID" value="C.cajan_15745"/>
</dbReference>
<sequence length="361" mass="41407">MECMHRFCRDCIEKSFRLGNNECPSCRTHCSSRRSLREDPNFDALIALLYPNIDEYEEEELALSDDEVESLQRMQKSYSKTFKRQRAALGKKHSASTYIKRSKVKYLRSSNLRRRRNFKNAIENPESSRNRGGALSPNLEEKEVEVMSDTSEAEAEEQSNTCGEAQSPPHDVTNEVAIANRSGGIVSELLSINDIHSSSNALVWGRNGQRNTRNTAKNVAAFRNKRLSRLIDHLRSSGQDDDELVIFIKLVSFEEKRVPNLPRPYLSCRPTLLVKKLCQYVAMETSLQTEEIELYLVNECQLDIVSGDGNLDPVNDKFQLLAREEETLSELKYNNNLNFGHLVIAYKRKMWNLNEMLSCVE</sequence>
<dbReference type="InterPro" id="IPR017907">
    <property type="entry name" value="Znf_RING_CS"/>
</dbReference>
<evidence type="ECO:0000259" key="6">
    <source>
        <dbReference type="PROSITE" id="PS50089"/>
    </source>
</evidence>
<dbReference type="OMA" id="IELYVVK"/>
<accession>A0A151T3T7</accession>
<dbReference type="PANTHER" id="PTHR46537:SF3">
    <property type="entry name" value="E3 UBIQUITIN-PROTEIN LIGASE RING1A"/>
    <property type="match status" value="1"/>
</dbReference>
<evidence type="ECO:0000256" key="4">
    <source>
        <dbReference type="PROSITE-ProRule" id="PRU00175"/>
    </source>
</evidence>
<dbReference type="InterPro" id="IPR001841">
    <property type="entry name" value="Znf_RING"/>
</dbReference>
<dbReference type="PROSITE" id="PS50089">
    <property type="entry name" value="ZF_RING_2"/>
    <property type="match status" value="1"/>
</dbReference>
<protein>
    <submittedName>
        <fullName evidence="7">E3 ubiquitin-protein ligase RING2</fullName>
    </submittedName>
</protein>
<organism evidence="7 8">
    <name type="scientific">Cajanus cajan</name>
    <name type="common">Pigeon pea</name>
    <name type="synonym">Cajanus indicus</name>
    <dbReference type="NCBI Taxonomy" id="3821"/>
    <lineage>
        <taxon>Eukaryota</taxon>
        <taxon>Viridiplantae</taxon>
        <taxon>Streptophyta</taxon>
        <taxon>Embryophyta</taxon>
        <taxon>Tracheophyta</taxon>
        <taxon>Spermatophyta</taxon>
        <taxon>Magnoliopsida</taxon>
        <taxon>eudicotyledons</taxon>
        <taxon>Gunneridae</taxon>
        <taxon>Pentapetalae</taxon>
        <taxon>rosids</taxon>
        <taxon>fabids</taxon>
        <taxon>Fabales</taxon>
        <taxon>Fabaceae</taxon>
        <taxon>Papilionoideae</taxon>
        <taxon>50 kb inversion clade</taxon>
        <taxon>NPAAA clade</taxon>
        <taxon>indigoferoid/millettioid clade</taxon>
        <taxon>Phaseoleae</taxon>
        <taxon>Cajanus</taxon>
    </lineage>
</organism>
<keyword evidence="1" id="KW-0479">Metal-binding</keyword>
<dbReference type="InterPro" id="IPR044592">
    <property type="entry name" value="RING1A/B"/>
</dbReference>
<keyword evidence="8" id="KW-1185">Reference proteome</keyword>
<evidence type="ECO:0000256" key="5">
    <source>
        <dbReference type="SAM" id="MobiDB-lite"/>
    </source>
</evidence>
<dbReference type="Pfam" id="PF00097">
    <property type="entry name" value="zf-C3HC4"/>
    <property type="match status" value="1"/>
</dbReference>
<dbReference type="PANTHER" id="PTHR46537">
    <property type="entry name" value="OS11G0578200 PROTEIN"/>
    <property type="match status" value="1"/>
</dbReference>
<dbReference type="CDD" id="cd16531">
    <property type="entry name" value="RING-HC_RING1-like"/>
    <property type="match status" value="1"/>
</dbReference>
<evidence type="ECO:0000256" key="1">
    <source>
        <dbReference type="ARBA" id="ARBA00022723"/>
    </source>
</evidence>
<dbReference type="Gene3D" id="3.30.40.10">
    <property type="entry name" value="Zinc/RING finger domain, C3HC4 (zinc finger)"/>
    <property type="match status" value="1"/>
</dbReference>
<gene>
    <name evidence="7" type="ORF">KK1_016207</name>
</gene>
<keyword evidence="2 4" id="KW-0863">Zinc-finger</keyword>
<dbReference type="STRING" id="3821.A0A151T3T7"/>
<reference evidence="7 8" key="1">
    <citation type="journal article" date="2012" name="Nat. Biotechnol.">
        <title>Draft genome sequence of pigeonpea (Cajanus cajan), an orphan legume crop of resource-poor farmers.</title>
        <authorList>
            <person name="Varshney R.K."/>
            <person name="Chen W."/>
            <person name="Li Y."/>
            <person name="Bharti A.K."/>
            <person name="Saxena R.K."/>
            <person name="Schlueter J.A."/>
            <person name="Donoghue M.T."/>
            <person name="Azam S."/>
            <person name="Fan G."/>
            <person name="Whaley A.M."/>
            <person name="Farmer A.D."/>
            <person name="Sheridan J."/>
            <person name="Iwata A."/>
            <person name="Tuteja R."/>
            <person name="Penmetsa R.V."/>
            <person name="Wu W."/>
            <person name="Upadhyaya H.D."/>
            <person name="Yang S.P."/>
            <person name="Shah T."/>
            <person name="Saxena K.B."/>
            <person name="Michael T."/>
            <person name="McCombie W.R."/>
            <person name="Yang B."/>
            <person name="Zhang G."/>
            <person name="Yang H."/>
            <person name="Wang J."/>
            <person name="Spillane C."/>
            <person name="Cook D.R."/>
            <person name="May G.D."/>
            <person name="Xu X."/>
            <person name="Jackson S.A."/>
        </authorList>
    </citation>
    <scope>NUCLEOTIDE SEQUENCE [LARGE SCALE GENOMIC DNA]</scope>
    <source>
        <strain evidence="8">cv. Asha</strain>
    </source>
</reference>
<dbReference type="InterPro" id="IPR013083">
    <property type="entry name" value="Znf_RING/FYVE/PHD"/>
</dbReference>
<dbReference type="EMBL" id="CM003610">
    <property type="protein sequence ID" value="KYP61699.1"/>
    <property type="molecule type" value="Genomic_DNA"/>
</dbReference>
<feature type="domain" description="RING-type" evidence="6">
    <location>
        <begin position="1"/>
        <end position="27"/>
    </location>
</feature>
<name>A0A151T3T7_CAJCA</name>
<evidence type="ECO:0000313" key="7">
    <source>
        <dbReference type="EMBL" id="KYP61699.1"/>
    </source>
</evidence>
<dbReference type="Proteomes" id="UP000075243">
    <property type="component" value="Chromosome 8"/>
</dbReference>
<proteinExistence type="predicted"/>
<evidence type="ECO:0000256" key="2">
    <source>
        <dbReference type="ARBA" id="ARBA00022771"/>
    </source>
</evidence>
<dbReference type="GO" id="GO:0008270">
    <property type="term" value="F:zinc ion binding"/>
    <property type="evidence" value="ECO:0007669"/>
    <property type="project" value="UniProtKB-KW"/>
</dbReference>
<dbReference type="SUPFAM" id="SSF57850">
    <property type="entry name" value="RING/U-box"/>
    <property type="match status" value="1"/>
</dbReference>
<dbReference type="PROSITE" id="PS00518">
    <property type="entry name" value="ZF_RING_1"/>
    <property type="match status" value="1"/>
</dbReference>
<feature type="region of interest" description="Disordered" evidence="5">
    <location>
        <begin position="115"/>
        <end position="170"/>
    </location>
</feature>